<dbReference type="InterPro" id="IPR006584">
    <property type="entry name" value="Cellulose-bd_IV"/>
</dbReference>
<dbReference type="Gene3D" id="3.30.2080.10">
    <property type="entry name" value="GH92 mannosidase domain"/>
    <property type="match status" value="1"/>
</dbReference>
<feature type="domain" description="CBM6" evidence="4">
    <location>
        <begin position="1284"/>
        <end position="1434"/>
    </location>
</feature>
<dbReference type="Pfam" id="PF16403">
    <property type="entry name" value="Bact_surface_Ig-like"/>
    <property type="match status" value="1"/>
</dbReference>
<evidence type="ECO:0000313" key="6">
    <source>
        <dbReference type="Proteomes" id="UP000230161"/>
    </source>
</evidence>
<dbReference type="InterPro" id="IPR050883">
    <property type="entry name" value="PNGase"/>
</dbReference>
<dbReference type="Gene3D" id="2.60.40.10">
    <property type="entry name" value="Immunoglobulins"/>
    <property type="match status" value="1"/>
</dbReference>
<dbReference type="Pfam" id="PF03422">
    <property type="entry name" value="CBM_6"/>
    <property type="match status" value="3"/>
</dbReference>
<keyword evidence="3" id="KW-1133">Transmembrane helix</keyword>
<dbReference type="GO" id="GO:0000224">
    <property type="term" value="F:peptide-N4-(N-acetyl-beta-glucosaminyl)asparagine amidase activity"/>
    <property type="evidence" value="ECO:0007669"/>
    <property type="project" value="TreeGrafter"/>
</dbReference>
<dbReference type="SUPFAM" id="SSF49785">
    <property type="entry name" value="Galactose-binding domain-like"/>
    <property type="match status" value="3"/>
</dbReference>
<dbReference type="Proteomes" id="UP000230161">
    <property type="component" value="Unassembled WGS sequence"/>
</dbReference>
<organism evidence="5 6">
    <name type="scientific">Compostimonas suwonensis</name>
    <dbReference type="NCBI Taxonomy" id="1048394"/>
    <lineage>
        <taxon>Bacteria</taxon>
        <taxon>Bacillati</taxon>
        <taxon>Actinomycetota</taxon>
        <taxon>Actinomycetes</taxon>
        <taxon>Micrococcales</taxon>
        <taxon>Microbacteriaceae</taxon>
        <taxon>Compostimonas</taxon>
    </lineage>
</organism>
<proteinExistence type="predicted"/>
<dbReference type="InterPro" id="IPR012939">
    <property type="entry name" value="Glyco_hydro_92"/>
</dbReference>
<comment type="caution">
    <text evidence="5">The sequence shown here is derived from an EMBL/GenBank/DDBJ whole genome shotgun (WGS) entry which is preliminary data.</text>
</comment>
<dbReference type="CDD" id="cd04084">
    <property type="entry name" value="CBM6_xylanase-like"/>
    <property type="match status" value="3"/>
</dbReference>
<protein>
    <submittedName>
        <fullName evidence="5">Putative alpha-1,2-mannosidase</fullName>
    </submittedName>
</protein>
<dbReference type="Gene3D" id="1.20.1610.10">
    <property type="entry name" value="alpha-1,2-mannosidases domains"/>
    <property type="match status" value="1"/>
</dbReference>
<dbReference type="Pfam" id="PF07971">
    <property type="entry name" value="Glyco_hydro_92"/>
    <property type="match status" value="2"/>
</dbReference>
<dbReference type="PANTHER" id="PTHR12143:SF39">
    <property type="entry name" value="SECRETED PROTEIN"/>
    <property type="match status" value="1"/>
</dbReference>
<sequence>MDGSVKRVSDRDVSAAPQPGPRRGLSGLWQRMSSSPGRALPIAAVAVVVAAGLVPGIGAVGAAVAEQGGASASGADFTQYVDPFVSTEDDFGQDMPAAVAPHGLAKLNPMTTPGRSHSGYDYAEDQIAGFTLTNQDGAGGSGSGGDLLTVPTYVKYTTRPTTGSYAKNYSHDDEEASPGYYRVALTTTQGTDGAVSNTPGSAPIEAQMTADVRTALQRYTFPNAGAASLVLDLRNNFAGRVDASLDVDILDDGRASLSGYVVGAFGSSGYRLYYYAETTGPVTGVRSWGADGVLSDAAHRQGADIGAIIDVDVAAASTVGLTTTLSPISVEQARTDMGNEIGDRDFEQVRADTKAQWNDVLSTVAVDSSITSDPDGTLKKLFYTHLYRLFGMPMNATSTTGSYRGVDGVIYQADGYTHYDSWYLWDDFRKYSILALAYPEVYRDVTQSLVDLFAELANTSAGSLSALAQSVPTTRFERASVVIADAVSKGVDLAGLDLAFDGLKRQVGTGYNAANTQRGYLSNDVDDTLGTAYDDWSMSIIADALGKADDKAFYLQRATNYTNLFNTDGWTNPAGGKVGLIGIRDDNGNWGNANPEQFEAANLYQGTLWQYNWYAANDMGGMIDLMGGQDKARSAVSFLFGEQAPDDGSRMLHSNANEIDLQAPYLFNFVGQPSHTQYWARSIYTKPTWNRYIATGSTGEAPSSGGEFRPPIKDKVYELDSDGFLPTMDNDAGTMSATFVAAAMGLFPVTAGSDSYQIGSPFFEHVTIDGHNGKTFSINADDVSPDRFYIQSATLNGRSLNRTWISYDEILDGGDVTFQMGDTASEWAADGPMAYTMSDHVDSSVYDKTHTNPIASSSKVFSEATANDGTIGSTITLTATGTIFAGAVGDDLAGSAVTAANVPDGLALHAIKRSDTSLELSLSGSARLHLPSDDVDDLAVTLGASAFATPVNGAAQTIDLDVAYTGYTLVAGAPGVTADETGAVDGAVSLTLQGGATFAEASGDLIAAGTARVDGLPAGLSATLVRQDATTLALAVSGTLQAVEAGTFTIGFEDSALAGGVRAREIDGDGLSTLHPLTVGIGTDWHEKLSALYDEAHLVRQGSYSSQTFGALTTALAKARALLDAPAASDTALQQAYFTINSALDALELGEGGYRRLEAERSDSWSGGELGNEAINIGGVKPGSWVAYSGMDFAAGGGAPGSISIRYVTNSTRCPEDSAVEVRLGAPDGPIAATVKLPRNSPDWNNYSVVTQAVDPSAFAGGEDVYFVFRGSITGTLPWIANLDYFQFAPASDDPDAPVTFDRLTTRNATALHAGIDKSSETFQNVNHNEWASYVAYDFGTKGVDKLQVNYDKPSDRTTASTSVEVHFGSTSGPLVATVPLTYTGTGWGTYRTLTADVDPSVFVGKKDVYFVFIASKADGGHPYVANIGWMQFAQTPRDATTSYHLEAERFAANSGGELGIENNTDSAGVVYTNLKGTHDNDWLRYDGIDFGDETATSVTVRYANNSSRAGANSRVEVHLDSRDGAPFTTVPLPVTGTAWNTINTTTFHLPSGITGAHTIFLVLRTEPDADHPFVANIDWFDFGYGVDVSPLRTAIERYEPLSAEEDRYLAVDFRTFTRALENARAVADDAGVTAPELAAALRELTLAAGQLEWKVIRQLGDLVALSDALDPAQVTPESHALLASAVAQAKALATGSSYEAYQTAYTDLRTAYDGLEFLAPDTVAPVITLRAGDTVLRGTEFDPTAGVTALDAVDGDLTAAVVVTGAVDTSVVGSYPLEYRVSDAAGNVATAQRTVEVVPSESSDGQEVQVTVPEPVTGEFVWNIGGGSGGGNDPVDLGAAGQAGDHFAVTGAINPVRVTDTRADAPPWSLSAQVGDFTSRGRTFAGKYLGWTPRVLEEGGDAVAGAAVASGFDSGDGLSASSTLGSAARGHARGSATLGARLDLKIPLEVADGTYQATLTLTALG</sequence>
<dbReference type="Pfam" id="PF17678">
    <property type="entry name" value="Glyco_hydro_92N"/>
    <property type="match status" value="1"/>
</dbReference>
<dbReference type="InterPro" id="IPR014718">
    <property type="entry name" value="GH-type_carb-bd"/>
</dbReference>
<dbReference type="GO" id="GO:0006516">
    <property type="term" value="P:glycoprotein catabolic process"/>
    <property type="evidence" value="ECO:0007669"/>
    <property type="project" value="TreeGrafter"/>
</dbReference>
<dbReference type="Gene3D" id="2.60.120.260">
    <property type="entry name" value="Galactose-binding domain-like"/>
    <property type="match status" value="3"/>
</dbReference>
<dbReference type="Gene3D" id="2.70.98.10">
    <property type="match status" value="1"/>
</dbReference>
<feature type="domain" description="CBM6" evidence="4">
    <location>
        <begin position="1155"/>
        <end position="1289"/>
    </location>
</feature>
<evidence type="ECO:0000256" key="2">
    <source>
        <dbReference type="SAM" id="MobiDB-lite"/>
    </source>
</evidence>
<keyword evidence="3" id="KW-0472">Membrane</keyword>
<dbReference type="SUPFAM" id="SSF48208">
    <property type="entry name" value="Six-hairpin glycosidases"/>
    <property type="match status" value="1"/>
</dbReference>
<dbReference type="SMART" id="SM00606">
    <property type="entry name" value="CBD_IV"/>
    <property type="match status" value="3"/>
</dbReference>
<evidence type="ECO:0000256" key="3">
    <source>
        <dbReference type="SAM" id="Phobius"/>
    </source>
</evidence>
<feature type="region of interest" description="Disordered" evidence="2">
    <location>
        <begin position="1"/>
        <end position="27"/>
    </location>
</feature>
<dbReference type="InterPro" id="IPR032179">
    <property type="entry name" value="Cry22Aa_Ig-like"/>
</dbReference>
<evidence type="ECO:0000313" key="5">
    <source>
        <dbReference type="EMBL" id="PJJ55298.1"/>
    </source>
</evidence>
<dbReference type="EMBL" id="PGFB01000006">
    <property type="protein sequence ID" value="PJJ55298.1"/>
    <property type="molecule type" value="Genomic_DNA"/>
</dbReference>
<accession>A0A2M9BBH6</accession>
<dbReference type="InterPro" id="IPR005084">
    <property type="entry name" value="CBM6"/>
</dbReference>
<feature type="domain" description="CBM6" evidence="4">
    <location>
        <begin position="1444"/>
        <end position="1584"/>
    </location>
</feature>
<feature type="compositionally biased region" description="Basic and acidic residues" evidence="2">
    <location>
        <begin position="1"/>
        <end position="13"/>
    </location>
</feature>
<dbReference type="Gene3D" id="1.20.1050.60">
    <property type="entry name" value="alpha-1,2-mannosidase"/>
    <property type="match status" value="1"/>
</dbReference>
<keyword evidence="1" id="KW-0732">Signal</keyword>
<gene>
    <name evidence="5" type="ORF">CLV54_3188</name>
</gene>
<keyword evidence="6" id="KW-1185">Reference proteome</keyword>
<evidence type="ECO:0000259" key="4">
    <source>
        <dbReference type="PROSITE" id="PS51175"/>
    </source>
</evidence>
<dbReference type="InterPro" id="IPR013783">
    <property type="entry name" value="Ig-like_fold"/>
</dbReference>
<dbReference type="GO" id="GO:0005975">
    <property type="term" value="P:carbohydrate metabolic process"/>
    <property type="evidence" value="ECO:0007669"/>
    <property type="project" value="InterPro"/>
</dbReference>
<dbReference type="PANTHER" id="PTHR12143">
    <property type="entry name" value="PEPTIDE N-GLYCANASE PNGASE -RELATED"/>
    <property type="match status" value="1"/>
</dbReference>
<keyword evidence="3" id="KW-0812">Transmembrane</keyword>
<dbReference type="InterPro" id="IPR008928">
    <property type="entry name" value="6-hairpin_glycosidase_sf"/>
</dbReference>
<dbReference type="GO" id="GO:0005829">
    <property type="term" value="C:cytosol"/>
    <property type="evidence" value="ECO:0007669"/>
    <property type="project" value="TreeGrafter"/>
</dbReference>
<dbReference type="GO" id="GO:0030246">
    <property type="term" value="F:carbohydrate binding"/>
    <property type="evidence" value="ECO:0007669"/>
    <property type="project" value="InterPro"/>
</dbReference>
<reference evidence="5 6" key="1">
    <citation type="submission" date="2017-11" db="EMBL/GenBank/DDBJ databases">
        <title>Genomic Encyclopedia of Archaeal and Bacterial Type Strains, Phase II (KMG-II): From Individual Species to Whole Genera.</title>
        <authorList>
            <person name="Goeker M."/>
        </authorList>
    </citation>
    <scope>NUCLEOTIDE SEQUENCE [LARGE SCALE GENOMIC DNA]</scope>
    <source>
        <strain evidence="5 6">DSM 25625</strain>
    </source>
</reference>
<evidence type="ECO:0000256" key="1">
    <source>
        <dbReference type="ARBA" id="ARBA00022729"/>
    </source>
</evidence>
<dbReference type="PROSITE" id="PS51175">
    <property type="entry name" value="CBM6"/>
    <property type="match status" value="3"/>
</dbReference>
<dbReference type="InterPro" id="IPR041371">
    <property type="entry name" value="GH92_N"/>
</dbReference>
<name>A0A2M9BBH6_9MICO</name>
<dbReference type="InterPro" id="IPR008979">
    <property type="entry name" value="Galactose-bd-like_sf"/>
</dbReference>
<feature type="transmembrane region" description="Helical" evidence="3">
    <location>
        <begin position="39"/>
        <end position="64"/>
    </location>
</feature>